<evidence type="ECO:0000256" key="2">
    <source>
        <dbReference type="SAM" id="MobiDB-lite"/>
    </source>
</evidence>
<evidence type="ECO:0000256" key="1">
    <source>
        <dbReference type="ARBA" id="ARBA00010883"/>
    </source>
</evidence>
<dbReference type="CDD" id="cd06893">
    <property type="entry name" value="PX_SNX19"/>
    <property type="match status" value="1"/>
</dbReference>
<keyword evidence="3" id="KW-1133">Transmembrane helix</keyword>
<dbReference type="RefSeq" id="XP_008306924.1">
    <property type="nucleotide sequence ID" value="XM_008308702.2"/>
</dbReference>
<feature type="domain" description="PX" evidence="4">
    <location>
        <begin position="509"/>
        <end position="659"/>
    </location>
</feature>
<evidence type="ECO:0000259" key="4">
    <source>
        <dbReference type="PROSITE" id="PS50195"/>
    </source>
</evidence>
<organism evidence="6 7">
    <name type="scientific">Cynoglossus semilaevis</name>
    <name type="common">Tongue sole</name>
    <dbReference type="NCBI Taxonomy" id="244447"/>
    <lineage>
        <taxon>Eukaryota</taxon>
        <taxon>Metazoa</taxon>
        <taxon>Chordata</taxon>
        <taxon>Craniata</taxon>
        <taxon>Vertebrata</taxon>
        <taxon>Euteleostomi</taxon>
        <taxon>Actinopterygii</taxon>
        <taxon>Neopterygii</taxon>
        <taxon>Teleostei</taxon>
        <taxon>Neoteleostei</taxon>
        <taxon>Acanthomorphata</taxon>
        <taxon>Carangaria</taxon>
        <taxon>Pleuronectiformes</taxon>
        <taxon>Pleuronectoidei</taxon>
        <taxon>Cynoglossidae</taxon>
        <taxon>Cynoglossinae</taxon>
        <taxon>Cynoglossus</taxon>
    </lineage>
</organism>
<dbReference type="InterPro" id="IPR003114">
    <property type="entry name" value="Phox_assoc"/>
</dbReference>
<reference evidence="6" key="3">
    <citation type="submission" date="2025-09" db="UniProtKB">
        <authorList>
            <consortium name="Ensembl"/>
        </authorList>
    </citation>
    <scope>IDENTIFICATION</scope>
</reference>
<dbReference type="CTD" id="568980"/>
<dbReference type="Pfam" id="PF02194">
    <property type="entry name" value="PXA"/>
    <property type="match status" value="1"/>
</dbReference>
<dbReference type="PANTHER" id="PTHR22775">
    <property type="entry name" value="SORTING NEXIN"/>
    <property type="match status" value="1"/>
</dbReference>
<dbReference type="FunCoup" id="A0A3P8V0Q1">
    <property type="interactions" value="690"/>
</dbReference>
<evidence type="ECO:0000313" key="7">
    <source>
        <dbReference type="Proteomes" id="UP000265120"/>
    </source>
</evidence>
<keyword evidence="3" id="KW-0812">Transmembrane</keyword>
<proteinExistence type="inferred from homology"/>
<dbReference type="Proteomes" id="UP000265120">
    <property type="component" value="Chromosome 4"/>
</dbReference>
<dbReference type="SMART" id="SM00312">
    <property type="entry name" value="PX"/>
    <property type="match status" value="1"/>
</dbReference>
<dbReference type="SMART" id="SM00313">
    <property type="entry name" value="PXA"/>
    <property type="match status" value="1"/>
</dbReference>
<dbReference type="InterPro" id="IPR036871">
    <property type="entry name" value="PX_dom_sf"/>
</dbReference>
<reference evidence="6" key="2">
    <citation type="submission" date="2025-08" db="UniProtKB">
        <authorList>
            <consortium name="Ensembl"/>
        </authorList>
    </citation>
    <scope>IDENTIFICATION</scope>
</reference>
<dbReference type="Pfam" id="PF00787">
    <property type="entry name" value="PX"/>
    <property type="match status" value="1"/>
</dbReference>
<dbReference type="GeneID" id="103377763"/>
<dbReference type="InterPro" id="IPR013937">
    <property type="entry name" value="Sorting_nexin_C"/>
</dbReference>
<comment type="similarity">
    <text evidence="1">Belongs to the sorting nexin family.</text>
</comment>
<dbReference type="Gene3D" id="3.30.1520.10">
    <property type="entry name" value="Phox-like domain"/>
    <property type="match status" value="1"/>
</dbReference>
<reference evidence="6 7" key="1">
    <citation type="journal article" date="2014" name="Nat. Genet.">
        <title>Whole-genome sequence of a flatfish provides insights into ZW sex chromosome evolution and adaptation to a benthic lifestyle.</title>
        <authorList>
            <person name="Chen S."/>
            <person name="Zhang G."/>
            <person name="Shao C."/>
            <person name="Huang Q."/>
            <person name="Liu G."/>
            <person name="Zhang P."/>
            <person name="Song W."/>
            <person name="An N."/>
            <person name="Chalopin D."/>
            <person name="Volff J.N."/>
            <person name="Hong Y."/>
            <person name="Li Q."/>
            <person name="Sha Z."/>
            <person name="Zhou H."/>
            <person name="Xie M."/>
            <person name="Yu Q."/>
            <person name="Liu Y."/>
            <person name="Xiang H."/>
            <person name="Wang N."/>
            <person name="Wu K."/>
            <person name="Yang C."/>
            <person name="Zhou Q."/>
            <person name="Liao X."/>
            <person name="Yang L."/>
            <person name="Hu Q."/>
            <person name="Zhang J."/>
            <person name="Meng L."/>
            <person name="Jin L."/>
            <person name="Tian Y."/>
            <person name="Lian J."/>
            <person name="Yang J."/>
            <person name="Miao G."/>
            <person name="Liu S."/>
            <person name="Liang Z."/>
            <person name="Yan F."/>
            <person name="Li Y."/>
            <person name="Sun B."/>
            <person name="Zhang H."/>
            <person name="Zhang J."/>
            <person name="Zhu Y."/>
            <person name="Du M."/>
            <person name="Zhao Y."/>
            <person name="Schartl M."/>
            <person name="Tang Q."/>
            <person name="Wang J."/>
        </authorList>
    </citation>
    <scope>NUCLEOTIDE SEQUENCE</scope>
</reference>
<dbReference type="OMA" id="CGQHLQS"/>
<dbReference type="Ensembl" id="ENSCSET00000007754.1">
    <property type="protein sequence ID" value="ENSCSEP00000007674.1"/>
    <property type="gene ID" value="ENSCSEG00000004947.1"/>
</dbReference>
<name>A0A3P8V0Q1_CYNSE</name>
<dbReference type="KEGG" id="csem:103377763"/>
<dbReference type="PANTHER" id="PTHR22775:SF50">
    <property type="entry name" value="SORTING NEXIN 19B"/>
    <property type="match status" value="1"/>
</dbReference>
<dbReference type="PROSITE" id="PS50195">
    <property type="entry name" value="PX"/>
    <property type="match status" value="1"/>
</dbReference>
<feature type="compositionally biased region" description="Polar residues" evidence="2">
    <location>
        <begin position="303"/>
        <end position="319"/>
    </location>
</feature>
<dbReference type="GeneTree" id="ENSGT00950000182856"/>
<dbReference type="OrthoDB" id="5582218at2759"/>
<dbReference type="PROSITE" id="PS51207">
    <property type="entry name" value="PXA"/>
    <property type="match status" value="1"/>
</dbReference>
<evidence type="ECO:0000256" key="3">
    <source>
        <dbReference type="SAM" id="Phobius"/>
    </source>
</evidence>
<sequence>MTEVLGQRSLLGLGMLLAWLVLFHLLVNIWLLCVFTSLLVVVGGWLGSQAVLESNSVVHLERFVTLEQIPPSLEDDRHLDEEIHKTVKKIIRDFVTSWYCPVSSESGFERQVQDVMMSVAKEMKKRARHVDKKELTERILDLFGCHLQDYISAKEQVTNQQTSSACESEQLWLAYSRIATPHLAVTGDTVELNYTRVFVDLLLHILVPYPHLESQSGRFVVGELITCNVFLPLVSKLSNPDWLNILLVEIFRQSSKPRESVAAEPVTTVPQLSPPSADGSDLAPVVETSQRKTEAPLGRTETETVTETQMPQSAASDTVDNGEVVFPQTSAEEEERSFLEGNMGGRKSNPFYQENDSDLDSPLVDYKQSSTGFLLMIGQEELVYDKRKECTTSVDNNISVDSVDVSPCPVNGSCPNILVNSEHPNGFSPSLVKGGDVSPNVSGLQDVEREARSPSVNPTSEHLLSVEQSGLVSSTELTAGSPQQVNASMPSFSFEPLSSPDGPVIIQNLRITGTITAKEHRGTGSHPYTLYTIKYETAMGDETPGLVQSGCGEAEVVQTCCETLSPIQSVAYHMVNRRYSEFLNLQTRLEERNDLRKLIKGVKGPKKIFPEMPFGNMDSDKIEARKGLLETFLKQLCAIQEIANSEEMQEFLALNTDARIAFVKKPFIVSRIDKIVVNAIVDTLKTAFPRSEPQSPTDDNEAETDGIKIYVEKKSKSRLKFSTKNIPSMNVPEVRPPVVFSLDQTRAVFSNMSLEDLKASITEQEKLSIGVERAGSPEVPEFRGFLNESLRGKQRQEQASEMALAEVALNILCVLMKEQWSWLCTENVQGTIRLLFGTLINRWLDVGVANLMSKRYWVVYLQVIQEAVWPGGTLPTSPHPERSQEEKERTKEQALHCLMGLLPDLVSDMLGSDKYKLSWETALESLQNPLINRHLVYSLLDLLLEFLVPELLEEDFQRRLLQTLPKNTERLVA</sequence>
<accession>A0A3P8V0Q1</accession>
<dbReference type="SUPFAM" id="SSF64268">
    <property type="entry name" value="PX domain"/>
    <property type="match status" value="1"/>
</dbReference>
<keyword evidence="3" id="KW-0472">Membrane</keyword>
<evidence type="ECO:0000259" key="5">
    <source>
        <dbReference type="PROSITE" id="PS51207"/>
    </source>
</evidence>
<dbReference type="GO" id="GO:0035091">
    <property type="term" value="F:phosphatidylinositol binding"/>
    <property type="evidence" value="ECO:0007669"/>
    <property type="project" value="InterPro"/>
</dbReference>
<dbReference type="STRING" id="244447.ENSCSEP00000007674"/>
<dbReference type="Pfam" id="PF08628">
    <property type="entry name" value="Nexin_C"/>
    <property type="match status" value="1"/>
</dbReference>
<keyword evidence="7" id="KW-1185">Reference proteome</keyword>
<feature type="region of interest" description="Disordered" evidence="2">
    <location>
        <begin position="259"/>
        <end position="357"/>
    </location>
</feature>
<protein>
    <submittedName>
        <fullName evidence="6">Sorting nexin 19</fullName>
    </submittedName>
</protein>
<dbReference type="InParanoid" id="A0A3P8V0Q1"/>
<evidence type="ECO:0000313" key="6">
    <source>
        <dbReference type="Ensembl" id="ENSCSEP00000007674.1"/>
    </source>
</evidence>
<dbReference type="InterPro" id="IPR001683">
    <property type="entry name" value="PX_dom"/>
</dbReference>
<feature type="transmembrane region" description="Helical" evidence="3">
    <location>
        <begin position="16"/>
        <end position="46"/>
    </location>
</feature>
<dbReference type="InterPro" id="IPR037909">
    <property type="entry name" value="SNX19_PX"/>
</dbReference>
<dbReference type="AlphaFoldDB" id="A0A3P8V0Q1"/>
<feature type="domain" description="PXA" evidence="5">
    <location>
        <begin position="76"/>
        <end position="255"/>
    </location>
</feature>